<dbReference type="Pfam" id="PF00535">
    <property type="entry name" value="Glycos_transf_2"/>
    <property type="match status" value="1"/>
</dbReference>
<proteinExistence type="predicted"/>
<dbReference type="EMBL" id="BAAACR010000005">
    <property type="protein sequence ID" value="GAA0208060.1"/>
    <property type="molecule type" value="Genomic_DNA"/>
</dbReference>
<organism evidence="2 3">
    <name type="scientific">Selenomonas dianae</name>
    <dbReference type="NCBI Taxonomy" id="135079"/>
    <lineage>
        <taxon>Bacteria</taxon>
        <taxon>Bacillati</taxon>
        <taxon>Bacillota</taxon>
        <taxon>Negativicutes</taxon>
        <taxon>Selenomonadales</taxon>
        <taxon>Selenomonadaceae</taxon>
        <taxon>Selenomonas</taxon>
    </lineage>
</organism>
<reference evidence="3" key="1">
    <citation type="journal article" date="2019" name="Int. J. Syst. Evol. Microbiol.">
        <title>The Global Catalogue of Microorganisms (GCM) 10K type strain sequencing project: providing services to taxonomists for standard genome sequencing and annotation.</title>
        <authorList>
            <consortium name="The Broad Institute Genomics Platform"/>
            <consortium name="The Broad Institute Genome Sequencing Center for Infectious Disease"/>
            <person name="Wu L."/>
            <person name="Ma J."/>
        </authorList>
    </citation>
    <scope>NUCLEOTIDE SEQUENCE [LARGE SCALE GENOMIC DNA]</scope>
    <source>
        <strain evidence="3">JCM 8542</strain>
    </source>
</reference>
<dbReference type="InterPro" id="IPR001173">
    <property type="entry name" value="Glyco_trans_2-like"/>
</dbReference>
<evidence type="ECO:0000313" key="3">
    <source>
        <dbReference type="Proteomes" id="UP001500399"/>
    </source>
</evidence>
<dbReference type="Proteomes" id="UP001500399">
    <property type="component" value="Unassembled WGS sequence"/>
</dbReference>
<protein>
    <submittedName>
        <fullName evidence="2">Glycosyltransferase family 2 protein</fullName>
    </submittedName>
</protein>
<dbReference type="PANTHER" id="PTHR22916:SF3">
    <property type="entry name" value="UDP-GLCNAC:BETAGAL BETA-1,3-N-ACETYLGLUCOSAMINYLTRANSFERASE-LIKE PROTEIN 1"/>
    <property type="match status" value="1"/>
</dbReference>
<dbReference type="SUPFAM" id="SSF53448">
    <property type="entry name" value="Nucleotide-diphospho-sugar transferases"/>
    <property type="match status" value="1"/>
</dbReference>
<dbReference type="InterPro" id="IPR029044">
    <property type="entry name" value="Nucleotide-diphossugar_trans"/>
</dbReference>
<name>A0ABP3CKT2_9FIRM</name>
<sequence>MRISIITVCYNAEATIEQTIRSVVQQTYSNIEYIIVDGNSTDRTMDIVHSYEAQIATIISEDDNGIYDAMNKGIRVATGDYIQFLGADDCLVDPYTIERVCGAIRDDTDVFSAPCIAVDEKYHCEGVLDAEGVSKDNFRSLPKLPHPGVFVKSAVLKQEQFDTSYRIAADLKLLLKLYYTMQKKFQFANFPVTYFSLGGVSNKEEKYAEVENRRIIKELALTDYVRLPSQHKTSIKVKSLIRNVLDRAHILGWVLCTFKNWNKHHCTWEHCRWCKRS</sequence>
<gene>
    <name evidence="2" type="ORF">GCM10008919_09210</name>
</gene>
<evidence type="ECO:0000313" key="2">
    <source>
        <dbReference type="EMBL" id="GAA0208060.1"/>
    </source>
</evidence>
<evidence type="ECO:0000259" key="1">
    <source>
        <dbReference type="Pfam" id="PF00535"/>
    </source>
</evidence>
<keyword evidence="3" id="KW-1185">Reference proteome</keyword>
<dbReference type="Gene3D" id="3.90.550.10">
    <property type="entry name" value="Spore Coat Polysaccharide Biosynthesis Protein SpsA, Chain A"/>
    <property type="match status" value="1"/>
</dbReference>
<dbReference type="CDD" id="cd06433">
    <property type="entry name" value="GT_2_WfgS_like"/>
    <property type="match status" value="1"/>
</dbReference>
<accession>A0ABP3CKT2</accession>
<dbReference type="RefSeq" id="WP_304987166.1">
    <property type="nucleotide sequence ID" value="NZ_BAAACR010000005.1"/>
</dbReference>
<feature type="domain" description="Glycosyltransferase 2-like" evidence="1">
    <location>
        <begin position="4"/>
        <end position="117"/>
    </location>
</feature>
<comment type="caution">
    <text evidence="2">The sequence shown here is derived from an EMBL/GenBank/DDBJ whole genome shotgun (WGS) entry which is preliminary data.</text>
</comment>
<dbReference type="PANTHER" id="PTHR22916">
    <property type="entry name" value="GLYCOSYLTRANSFERASE"/>
    <property type="match status" value="1"/>
</dbReference>